<sequence>MLKKYLIYVSMFFENVTMTKKVTYQMTQEEIKKLNIINQTIDGYLTIRDAARALNLSDRQIKRLKKGVQLEGPSFVIHKSRGKKPDHSVPESTEKHIISLKLEKYPNANFTHFTELLNEREKISISRPVVHRILSKAGISSPKKHKKSKSHHRRKRKDRMGLLVQIDASPYDWFDTGFDCDLHAAIDDATGALLGLFFVENECLEGYFQIMHQLISNYGIPASLYSDKHTIFRSPKSDKLSIDEQLAGKQVKPTQFGAAMEELGVTIIPANSPQAKGRVERLFDTLQSRLPTLFKLHNITTMEKANEFLQKDFLPDFNKRFALKPENELSAFTCLNQDINLDHILCSKFKRTVDNSATFSFEGSYYQILDKNSQLVPKSKVTVLSNPKFGVKVKYKDMVFETQIVDKPSTTKMTKKVKTTQSPKNRIVPDENHPWRKQSERTNLNYDLTDQELLDTILNTRDRV</sequence>
<dbReference type="InterPro" id="IPR009057">
    <property type="entry name" value="Homeodomain-like_sf"/>
</dbReference>
<reference evidence="3 4" key="1">
    <citation type="submission" date="2008-04" db="EMBL/GenBank/DDBJ databases">
        <title>Complete sequence of chromosome of Natranaerobius thermophilus JW/NM-WN-LF.</title>
        <authorList>
            <consortium name="US DOE Joint Genome Institute"/>
            <person name="Copeland A."/>
            <person name="Lucas S."/>
            <person name="Lapidus A."/>
            <person name="Glavina del Rio T."/>
            <person name="Dalin E."/>
            <person name="Tice H."/>
            <person name="Bruce D."/>
            <person name="Goodwin L."/>
            <person name="Pitluck S."/>
            <person name="Chertkov O."/>
            <person name="Brettin T."/>
            <person name="Detter J.C."/>
            <person name="Han C."/>
            <person name="Kuske C.R."/>
            <person name="Schmutz J."/>
            <person name="Larimer F."/>
            <person name="Land M."/>
            <person name="Hauser L."/>
            <person name="Kyrpides N."/>
            <person name="Lykidis A."/>
            <person name="Mesbah N.M."/>
            <person name="Wiegel J."/>
        </authorList>
    </citation>
    <scope>NUCLEOTIDE SEQUENCE [LARGE SCALE GENOMIC DNA]</scope>
    <source>
        <strain evidence="4">ATCC BAA-1301 / DSM 18059 / JW/NM-WN-LF</strain>
    </source>
</reference>
<dbReference type="HOGENOM" id="CLU_041517_0_1_9"/>
<reference evidence="3 4" key="2">
    <citation type="journal article" date="2011" name="J. Bacteriol.">
        <title>Complete genome sequence of the anaerobic, halophilic alkalithermophile Natranaerobius thermophilus JW/NM-WN-LF.</title>
        <authorList>
            <person name="Zhao B."/>
            <person name="Mesbah N.M."/>
            <person name="Dalin E."/>
            <person name="Goodwin L."/>
            <person name="Nolan M."/>
            <person name="Pitluck S."/>
            <person name="Chertkov O."/>
            <person name="Brettin T.S."/>
            <person name="Han J."/>
            <person name="Larimer F.W."/>
            <person name="Land M.L."/>
            <person name="Hauser L."/>
            <person name="Kyrpides N."/>
            <person name="Wiegel J."/>
        </authorList>
    </citation>
    <scope>NUCLEOTIDE SEQUENCE [LARGE SCALE GENOMIC DNA]</scope>
    <source>
        <strain evidence="4">ATCC BAA-1301 / DSM 18059 / JW/NM-WN-LF</strain>
    </source>
</reference>
<dbReference type="EMBL" id="CP001034">
    <property type="protein sequence ID" value="ACB86377.1"/>
    <property type="molecule type" value="Genomic_DNA"/>
</dbReference>
<organism evidence="3 4">
    <name type="scientific">Natranaerobius thermophilus (strain ATCC BAA-1301 / DSM 18059 / JW/NM-WN-LF)</name>
    <dbReference type="NCBI Taxonomy" id="457570"/>
    <lineage>
        <taxon>Bacteria</taxon>
        <taxon>Bacillati</taxon>
        <taxon>Bacillota</taxon>
        <taxon>Clostridia</taxon>
        <taxon>Natranaerobiales</taxon>
        <taxon>Natranaerobiaceae</taxon>
        <taxon>Natranaerobius</taxon>
    </lineage>
</organism>
<dbReference type="PANTHER" id="PTHR35004:SF7">
    <property type="entry name" value="INTEGRASE PROTEIN"/>
    <property type="match status" value="1"/>
</dbReference>
<dbReference type="InterPro" id="IPR001584">
    <property type="entry name" value="Integrase_cat-core"/>
</dbReference>
<dbReference type="GO" id="GO:0003676">
    <property type="term" value="F:nucleic acid binding"/>
    <property type="evidence" value="ECO:0007669"/>
    <property type="project" value="InterPro"/>
</dbReference>
<accession>B2A3E8</accession>
<dbReference type="SUPFAM" id="SSF53098">
    <property type="entry name" value="Ribonuclease H-like"/>
    <property type="match status" value="1"/>
</dbReference>
<dbReference type="NCBIfam" id="NF033594">
    <property type="entry name" value="transpos_ISNCY_2"/>
    <property type="match status" value="1"/>
</dbReference>
<dbReference type="eggNOG" id="COG2801">
    <property type="taxonomic scope" value="Bacteria"/>
</dbReference>
<dbReference type="Gene3D" id="3.30.420.10">
    <property type="entry name" value="Ribonuclease H-like superfamily/Ribonuclease H"/>
    <property type="match status" value="1"/>
</dbReference>
<feature type="compositionally biased region" description="Basic residues" evidence="1">
    <location>
        <begin position="142"/>
        <end position="158"/>
    </location>
</feature>
<protein>
    <submittedName>
        <fullName evidence="3">Integrase catalytic region</fullName>
    </submittedName>
</protein>
<dbReference type="Pfam" id="PF13518">
    <property type="entry name" value="HTH_28"/>
    <property type="match status" value="1"/>
</dbReference>
<dbReference type="AlphaFoldDB" id="B2A3E8"/>
<evidence type="ECO:0000256" key="1">
    <source>
        <dbReference type="SAM" id="MobiDB-lite"/>
    </source>
</evidence>
<gene>
    <name evidence="3" type="ordered locus">Nther_2830</name>
</gene>
<dbReference type="KEGG" id="nth:Nther_2830"/>
<dbReference type="PROSITE" id="PS50994">
    <property type="entry name" value="INTEGRASE"/>
    <property type="match status" value="1"/>
</dbReference>
<evidence type="ECO:0000313" key="3">
    <source>
        <dbReference type="EMBL" id="ACB86377.1"/>
    </source>
</evidence>
<dbReference type="PANTHER" id="PTHR35004">
    <property type="entry name" value="TRANSPOSASE RV3428C-RELATED"/>
    <property type="match status" value="1"/>
</dbReference>
<feature type="region of interest" description="Disordered" evidence="1">
    <location>
        <begin position="139"/>
        <end position="159"/>
    </location>
</feature>
<feature type="domain" description="Integrase catalytic" evidence="2">
    <location>
        <begin position="153"/>
        <end position="339"/>
    </location>
</feature>
<evidence type="ECO:0000259" key="2">
    <source>
        <dbReference type="PROSITE" id="PS50994"/>
    </source>
</evidence>
<name>B2A3E8_NATTJ</name>
<dbReference type="STRING" id="457570.Nther_2830"/>
<dbReference type="InterPro" id="IPR047797">
    <property type="entry name" value="ISNCY_transpos"/>
</dbReference>
<dbReference type="GO" id="GO:0015074">
    <property type="term" value="P:DNA integration"/>
    <property type="evidence" value="ECO:0007669"/>
    <property type="project" value="InterPro"/>
</dbReference>
<dbReference type="InParanoid" id="B2A3E8"/>
<dbReference type="InterPro" id="IPR055247">
    <property type="entry name" value="InsJ-like_HTH"/>
</dbReference>
<proteinExistence type="predicted"/>
<keyword evidence="4" id="KW-1185">Reference proteome</keyword>
<dbReference type="Proteomes" id="UP000001683">
    <property type="component" value="Chromosome"/>
</dbReference>
<dbReference type="InterPro" id="IPR012337">
    <property type="entry name" value="RNaseH-like_sf"/>
</dbReference>
<dbReference type="InterPro" id="IPR036397">
    <property type="entry name" value="RNaseH_sf"/>
</dbReference>
<dbReference type="SUPFAM" id="SSF46689">
    <property type="entry name" value="Homeodomain-like"/>
    <property type="match status" value="1"/>
</dbReference>
<evidence type="ECO:0000313" key="4">
    <source>
        <dbReference type="Proteomes" id="UP000001683"/>
    </source>
</evidence>